<sequence length="217" mass="23572">MRMGWARIKSVLANYFISASCPQDEGTAIGCLRQLGMKCLPMLLLKRTTTVDSKLSISYADVLKDLGKYYKEIIGLISEPVFVPVVLLLAPVPTSLGGLDPLHYSGSSTSFSNFMLVHGWECMASFIIINGASMHIFWQTTSQPHVLVTDSLFFKRFVDFSSASGNLGSIQEFTQSGGARPPLLAPIACHESPQCSSGELSLSVPWSRLKVCVACVS</sequence>
<feature type="transmembrane region" description="Helical" evidence="1">
    <location>
        <begin position="111"/>
        <end position="129"/>
    </location>
</feature>
<protein>
    <submittedName>
        <fullName evidence="2">Uncharacterized protein</fullName>
    </submittedName>
</protein>
<dbReference type="PROSITE" id="PS51257">
    <property type="entry name" value="PROKAR_LIPOPROTEIN"/>
    <property type="match status" value="1"/>
</dbReference>
<dbReference type="EMBL" id="JAYMYQ010000001">
    <property type="protein sequence ID" value="KAK7359290.1"/>
    <property type="molecule type" value="Genomic_DNA"/>
</dbReference>
<accession>A0AAN9MQU0</accession>
<feature type="transmembrane region" description="Helical" evidence="1">
    <location>
        <begin position="73"/>
        <end position="91"/>
    </location>
</feature>
<comment type="caution">
    <text evidence="2">The sequence shown here is derived from an EMBL/GenBank/DDBJ whole genome shotgun (WGS) entry which is preliminary data.</text>
</comment>
<evidence type="ECO:0000256" key="1">
    <source>
        <dbReference type="SAM" id="Phobius"/>
    </source>
</evidence>
<name>A0AAN9MQU0_CANGL</name>
<keyword evidence="1" id="KW-1133">Transmembrane helix</keyword>
<dbReference type="AlphaFoldDB" id="A0AAN9MQU0"/>
<keyword evidence="3" id="KW-1185">Reference proteome</keyword>
<keyword evidence="1" id="KW-0472">Membrane</keyword>
<reference evidence="2 3" key="1">
    <citation type="submission" date="2024-01" db="EMBL/GenBank/DDBJ databases">
        <title>The genomes of 5 underutilized Papilionoideae crops provide insights into root nodulation and disease resistanc.</title>
        <authorList>
            <person name="Jiang F."/>
        </authorList>
    </citation>
    <scope>NUCLEOTIDE SEQUENCE [LARGE SCALE GENOMIC DNA]</scope>
    <source>
        <strain evidence="2">LVBAO_FW01</strain>
        <tissue evidence="2">Leaves</tissue>
    </source>
</reference>
<evidence type="ECO:0000313" key="2">
    <source>
        <dbReference type="EMBL" id="KAK7359290.1"/>
    </source>
</evidence>
<evidence type="ECO:0000313" key="3">
    <source>
        <dbReference type="Proteomes" id="UP001367508"/>
    </source>
</evidence>
<gene>
    <name evidence="2" type="ORF">VNO77_01243</name>
</gene>
<keyword evidence="1" id="KW-0812">Transmembrane</keyword>
<organism evidence="2 3">
    <name type="scientific">Canavalia gladiata</name>
    <name type="common">Sword bean</name>
    <name type="synonym">Dolichos gladiatus</name>
    <dbReference type="NCBI Taxonomy" id="3824"/>
    <lineage>
        <taxon>Eukaryota</taxon>
        <taxon>Viridiplantae</taxon>
        <taxon>Streptophyta</taxon>
        <taxon>Embryophyta</taxon>
        <taxon>Tracheophyta</taxon>
        <taxon>Spermatophyta</taxon>
        <taxon>Magnoliopsida</taxon>
        <taxon>eudicotyledons</taxon>
        <taxon>Gunneridae</taxon>
        <taxon>Pentapetalae</taxon>
        <taxon>rosids</taxon>
        <taxon>fabids</taxon>
        <taxon>Fabales</taxon>
        <taxon>Fabaceae</taxon>
        <taxon>Papilionoideae</taxon>
        <taxon>50 kb inversion clade</taxon>
        <taxon>NPAAA clade</taxon>
        <taxon>indigoferoid/millettioid clade</taxon>
        <taxon>Phaseoleae</taxon>
        <taxon>Canavalia</taxon>
    </lineage>
</organism>
<proteinExistence type="predicted"/>
<dbReference type="Proteomes" id="UP001367508">
    <property type="component" value="Unassembled WGS sequence"/>
</dbReference>